<sequence>MNAEVRCGPKTSSEFNETTIHRAKKCVFEDFHSYYDGCTEVCVEDRYLLPLFHHQHLEQVVYGQVRGNLVLDSRERSRPKSLIFPTLVVFAVLANVAVALVLSKKNMVSPTNVVLKYMAIAELLVGIVPLPWTIFFYTMG</sequence>
<protein>
    <recommendedName>
        <fullName evidence="4">G-protein coupled receptors family 1 profile domain-containing protein</fullName>
    </recommendedName>
</protein>
<proteinExistence type="predicted"/>
<dbReference type="InterPro" id="IPR053071">
    <property type="entry name" value="GPCR1-related_rcpt"/>
</dbReference>
<organism evidence="2 3">
    <name type="scientific">Ancylostoma duodenale</name>
    <dbReference type="NCBI Taxonomy" id="51022"/>
    <lineage>
        <taxon>Eukaryota</taxon>
        <taxon>Metazoa</taxon>
        <taxon>Ecdysozoa</taxon>
        <taxon>Nematoda</taxon>
        <taxon>Chromadorea</taxon>
        <taxon>Rhabditida</taxon>
        <taxon>Rhabditina</taxon>
        <taxon>Rhabditomorpha</taxon>
        <taxon>Strongyloidea</taxon>
        <taxon>Ancylostomatidae</taxon>
        <taxon>Ancylostomatinae</taxon>
        <taxon>Ancylostoma</taxon>
    </lineage>
</organism>
<accession>A0A0C2E2E2</accession>
<evidence type="ECO:0000256" key="1">
    <source>
        <dbReference type="SAM" id="Phobius"/>
    </source>
</evidence>
<keyword evidence="1" id="KW-0812">Transmembrane</keyword>
<dbReference type="PANTHER" id="PTHR47023:SF5">
    <property type="entry name" value="SEX PEPTIDE RECEPTOR-RELATED PROTEIN 2"/>
    <property type="match status" value="1"/>
</dbReference>
<dbReference type="SUPFAM" id="SSF81321">
    <property type="entry name" value="Family A G protein-coupled receptor-like"/>
    <property type="match status" value="1"/>
</dbReference>
<keyword evidence="1" id="KW-0472">Membrane</keyword>
<keyword evidence="3" id="KW-1185">Reference proteome</keyword>
<feature type="transmembrane region" description="Helical" evidence="1">
    <location>
        <begin position="82"/>
        <end position="102"/>
    </location>
</feature>
<evidence type="ECO:0000313" key="3">
    <source>
        <dbReference type="Proteomes" id="UP000054047"/>
    </source>
</evidence>
<gene>
    <name evidence="2" type="ORF">ANCDUO_00051</name>
</gene>
<evidence type="ECO:0000313" key="2">
    <source>
        <dbReference type="EMBL" id="KIH69607.1"/>
    </source>
</evidence>
<dbReference type="Gene3D" id="1.20.1070.10">
    <property type="entry name" value="Rhodopsin 7-helix transmembrane proteins"/>
    <property type="match status" value="1"/>
</dbReference>
<feature type="transmembrane region" description="Helical" evidence="1">
    <location>
        <begin position="114"/>
        <end position="137"/>
    </location>
</feature>
<dbReference type="OrthoDB" id="5864054at2759"/>
<dbReference type="EMBL" id="KN726134">
    <property type="protein sequence ID" value="KIH69607.1"/>
    <property type="molecule type" value="Genomic_DNA"/>
</dbReference>
<dbReference type="Proteomes" id="UP000054047">
    <property type="component" value="Unassembled WGS sequence"/>
</dbReference>
<dbReference type="AlphaFoldDB" id="A0A0C2E2E2"/>
<reference evidence="2 3" key="1">
    <citation type="submission" date="2013-12" db="EMBL/GenBank/DDBJ databases">
        <title>Draft genome of the parsitic nematode Ancylostoma duodenale.</title>
        <authorList>
            <person name="Mitreva M."/>
        </authorList>
    </citation>
    <scope>NUCLEOTIDE SEQUENCE [LARGE SCALE GENOMIC DNA]</scope>
    <source>
        <strain evidence="2 3">Zhejiang</strain>
    </source>
</reference>
<name>A0A0C2E2E2_9BILA</name>
<dbReference type="PANTHER" id="PTHR47023">
    <property type="entry name" value="SEX PEPTIDE RECEPTOR"/>
    <property type="match status" value="1"/>
</dbReference>
<keyword evidence="1" id="KW-1133">Transmembrane helix</keyword>
<evidence type="ECO:0008006" key="4">
    <source>
        <dbReference type="Google" id="ProtNLM"/>
    </source>
</evidence>